<dbReference type="Pfam" id="PF07715">
    <property type="entry name" value="Plug"/>
    <property type="match status" value="1"/>
</dbReference>
<feature type="domain" description="TonB-dependent receptor-like beta-barrel" evidence="7">
    <location>
        <begin position="379"/>
        <end position="833"/>
    </location>
</feature>
<keyword evidence="5" id="KW-0798">TonB box</keyword>
<comment type="caution">
    <text evidence="9">The sequence shown here is derived from an EMBL/GenBank/DDBJ whole genome shotgun (WGS) entry which is preliminary data.</text>
</comment>
<dbReference type="Gene3D" id="2.40.170.20">
    <property type="entry name" value="TonB-dependent receptor, beta-barrel domain"/>
    <property type="match status" value="1"/>
</dbReference>
<keyword evidence="3 5" id="KW-0472">Membrane</keyword>
<evidence type="ECO:0000256" key="5">
    <source>
        <dbReference type="RuleBase" id="RU003357"/>
    </source>
</evidence>
<dbReference type="Proteomes" id="UP000715965">
    <property type="component" value="Unassembled WGS sequence"/>
</dbReference>
<keyword evidence="4" id="KW-0998">Cell outer membrane</keyword>
<evidence type="ECO:0000313" key="10">
    <source>
        <dbReference type="Proteomes" id="UP000715965"/>
    </source>
</evidence>
<comment type="subcellular location">
    <subcellularLocation>
        <location evidence="1 5">Cell outer membrane</location>
    </subcellularLocation>
</comment>
<dbReference type="InterPro" id="IPR012910">
    <property type="entry name" value="Plug_dom"/>
</dbReference>
<evidence type="ECO:0000259" key="8">
    <source>
        <dbReference type="Pfam" id="PF07715"/>
    </source>
</evidence>
<keyword evidence="6" id="KW-0732">Signal</keyword>
<dbReference type="InterPro" id="IPR010104">
    <property type="entry name" value="TonB_rcpt_bac"/>
</dbReference>
<evidence type="ECO:0000256" key="1">
    <source>
        <dbReference type="ARBA" id="ARBA00004442"/>
    </source>
</evidence>
<evidence type="ECO:0000313" key="9">
    <source>
        <dbReference type="EMBL" id="MBE7939679.1"/>
    </source>
</evidence>
<proteinExistence type="inferred from homology"/>
<gene>
    <name evidence="9" type="ORF">IM725_03710</name>
</gene>
<sequence>MSSSFRKAILPLLIAQAYAVPVFAQDASTAARPTTALNAVVIEAQRTTEGTARLAQEEAPNLINVMTVEQMRKLPDVNIAESVRRIPGISLETDTGEGRYINIRGLDADLNSTTFGGLRLPPSNNASPFGGGRAVALDAIPTGLVGAITVTKTNKPEQDAEALGGTIEITPKTAPLNGKPFFDARLGTGYEPLRGTSIQDISLSAGGRFGVGSSGGGVAGYSDRPFTVVVTATYYGDKRGIDDVEPSYLDDGVHPSLASAGWDQRYYQYNRKRHGLGFDLGYQPDATQSYYVRAFDAGYTETVLRNRLTVTPDGNPTLSNGVFTDGLTANGFDKTLRDEKERINNKVFVLGGRNTWGDQELDYRVGHTRGSYDKLYDYNSDFNYTPATGTISYANSGAGNTPRFTVSNGVDYLNPANYTLVKFQNSTQTIHDQENSAALNFTTPMKLFDVEDESIKTGLSARARIRTAVGQPYSYSGLPALPLTSASSGGNVNFYDGQYNNGPQMTPGLLQNLFAGDQTISSSNATNAALQQLTARESVYAGYGQYQMSQGPWSVLGGLRVETTHAHYAANAKGVDASGNAFISPVAKDVNYTNFFPSLQGRYELQPSTYLRAAYSTAIARPGFNQVTPSLNINPSSGFVSQGNPDLKPITSNAFDVAIEKYLPDAGILSLGLFDKEFKNYIVNSVTNQTFPNNGLFAGFVGVAHVISYSNSSHAHARGVEFNYEQRYKQLPGFWGGLGTDLNYTFVDSKFEIRPGESSTLPSTSRHTLNAAVFYERNGVNLRVAAYYLSRNLWAVGGDSSTDVFSEPRLSLDIGASYAISKTVSIFLSGKNLTNTPLRFSEGSAIKPIQREFYGPTYQIGLNVSL</sequence>
<protein>
    <submittedName>
        <fullName evidence="9">TonB-dependent receptor</fullName>
    </submittedName>
</protein>
<organism evidence="9 10">
    <name type="scientific">Ramlibacter aquaticus</name>
    <dbReference type="NCBI Taxonomy" id="2780094"/>
    <lineage>
        <taxon>Bacteria</taxon>
        <taxon>Pseudomonadati</taxon>
        <taxon>Pseudomonadota</taxon>
        <taxon>Betaproteobacteria</taxon>
        <taxon>Burkholderiales</taxon>
        <taxon>Comamonadaceae</taxon>
        <taxon>Ramlibacter</taxon>
    </lineage>
</organism>
<feature type="chain" id="PRO_5047366960" evidence="6">
    <location>
        <begin position="25"/>
        <end position="866"/>
    </location>
</feature>
<dbReference type="InterPro" id="IPR037066">
    <property type="entry name" value="Plug_dom_sf"/>
</dbReference>
<dbReference type="EMBL" id="JADDOJ010000009">
    <property type="protein sequence ID" value="MBE7939679.1"/>
    <property type="molecule type" value="Genomic_DNA"/>
</dbReference>
<keyword evidence="10" id="KW-1185">Reference proteome</keyword>
<name>A0ABR9SCU5_9BURK</name>
<dbReference type="NCBIfam" id="TIGR01782">
    <property type="entry name" value="TonB-Xanth-Caul"/>
    <property type="match status" value="1"/>
</dbReference>
<feature type="domain" description="TonB-dependent receptor plug" evidence="8">
    <location>
        <begin position="56"/>
        <end position="166"/>
    </location>
</feature>
<keyword evidence="9" id="KW-0675">Receptor</keyword>
<feature type="signal peptide" evidence="6">
    <location>
        <begin position="1"/>
        <end position="24"/>
    </location>
</feature>
<dbReference type="PANTHER" id="PTHR40980:SF4">
    <property type="entry name" value="TONB-DEPENDENT RECEPTOR-LIKE BETA-BARREL DOMAIN-CONTAINING PROTEIN"/>
    <property type="match status" value="1"/>
</dbReference>
<dbReference type="Pfam" id="PF00593">
    <property type="entry name" value="TonB_dep_Rec_b-barrel"/>
    <property type="match status" value="1"/>
</dbReference>
<dbReference type="InterPro" id="IPR000531">
    <property type="entry name" value="Beta-barrel_TonB"/>
</dbReference>
<dbReference type="Gene3D" id="2.170.130.10">
    <property type="entry name" value="TonB-dependent receptor, plug domain"/>
    <property type="match status" value="1"/>
</dbReference>
<evidence type="ECO:0000256" key="6">
    <source>
        <dbReference type="SAM" id="SignalP"/>
    </source>
</evidence>
<evidence type="ECO:0000256" key="4">
    <source>
        <dbReference type="ARBA" id="ARBA00023237"/>
    </source>
</evidence>
<comment type="similarity">
    <text evidence="2 5">Belongs to the TonB-dependent receptor family.</text>
</comment>
<accession>A0ABR9SCU5</accession>
<evidence type="ECO:0000256" key="2">
    <source>
        <dbReference type="ARBA" id="ARBA00009810"/>
    </source>
</evidence>
<reference evidence="9 10" key="1">
    <citation type="submission" date="2020-10" db="EMBL/GenBank/DDBJ databases">
        <title>Draft genome of Ramlibacter aquaticus LMG 30558.</title>
        <authorList>
            <person name="Props R."/>
        </authorList>
    </citation>
    <scope>NUCLEOTIDE SEQUENCE [LARGE SCALE GENOMIC DNA]</scope>
    <source>
        <strain evidence="9 10">LMG 30558</strain>
    </source>
</reference>
<dbReference type="SUPFAM" id="SSF56935">
    <property type="entry name" value="Porins"/>
    <property type="match status" value="1"/>
</dbReference>
<evidence type="ECO:0000259" key="7">
    <source>
        <dbReference type="Pfam" id="PF00593"/>
    </source>
</evidence>
<dbReference type="PANTHER" id="PTHR40980">
    <property type="entry name" value="PLUG DOMAIN-CONTAINING PROTEIN"/>
    <property type="match status" value="1"/>
</dbReference>
<evidence type="ECO:0000256" key="3">
    <source>
        <dbReference type="ARBA" id="ARBA00023136"/>
    </source>
</evidence>
<dbReference type="RefSeq" id="WP_193779229.1">
    <property type="nucleotide sequence ID" value="NZ_JADDOJ010000009.1"/>
</dbReference>
<dbReference type="InterPro" id="IPR036942">
    <property type="entry name" value="Beta-barrel_TonB_sf"/>
</dbReference>